<evidence type="ECO:0000313" key="2">
    <source>
        <dbReference type="Proteomes" id="UP000626210"/>
    </source>
</evidence>
<protein>
    <submittedName>
        <fullName evidence="1">Uncharacterized protein</fullName>
    </submittedName>
</protein>
<keyword evidence="2" id="KW-1185">Reference proteome</keyword>
<sequence>MLASHVIAEAAKLLNDLGHVRWSLADKLSWLNAGQRQIVAVRPDANAVKADRALVAGVEQSLPAGGTKLLDVIRNVGGRAVTLISRDQMTALNAGWFEARPSRVIQHYFFDANDPKSFLVYPPAETGAAVRILYAALPHDCTDADDSAIALDDIYEGPLIDWICYRAWSVDGDAPGDAGRAANALSTFMQALGVKTQADQSTQPRRA</sequence>
<gene>
    <name evidence="1" type="ORF">GCM10007320_08650</name>
</gene>
<name>A0ABQ3FWJ2_9BURK</name>
<reference evidence="2" key="1">
    <citation type="journal article" date="2019" name="Int. J. Syst. Evol. Microbiol.">
        <title>The Global Catalogue of Microorganisms (GCM) 10K type strain sequencing project: providing services to taxonomists for standard genome sequencing and annotation.</title>
        <authorList>
            <consortium name="The Broad Institute Genomics Platform"/>
            <consortium name="The Broad Institute Genome Sequencing Center for Infectious Disease"/>
            <person name="Wu L."/>
            <person name="Ma J."/>
        </authorList>
    </citation>
    <scope>NUCLEOTIDE SEQUENCE [LARGE SCALE GENOMIC DNA]</scope>
    <source>
        <strain evidence="2">KCTC 23314</strain>
    </source>
</reference>
<dbReference type="RefSeq" id="WP_189685732.1">
    <property type="nucleotide sequence ID" value="NZ_BMYK01000002.1"/>
</dbReference>
<dbReference type="EMBL" id="BMYK01000002">
    <property type="protein sequence ID" value="GHC72640.1"/>
    <property type="molecule type" value="Genomic_DNA"/>
</dbReference>
<dbReference type="Pfam" id="PF24175">
    <property type="entry name" value="SU10_adaptor"/>
    <property type="match status" value="1"/>
</dbReference>
<comment type="caution">
    <text evidence="1">The sequence shown here is derived from an EMBL/GenBank/DDBJ whole genome shotgun (WGS) entry which is preliminary data.</text>
</comment>
<organism evidence="1 2">
    <name type="scientific">Pseudorhodoferax aquiterrae</name>
    <dbReference type="NCBI Taxonomy" id="747304"/>
    <lineage>
        <taxon>Bacteria</taxon>
        <taxon>Pseudomonadati</taxon>
        <taxon>Pseudomonadota</taxon>
        <taxon>Betaproteobacteria</taxon>
        <taxon>Burkholderiales</taxon>
        <taxon>Comamonadaceae</taxon>
    </lineage>
</organism>
<dbReference type="InterPro" id="IPR056209">
    <property type="entry name" value="SU10_adaptor"/>
</dbReference>
<dbReference type="Proteomes" id="UP000626210">
    <property type="component" value="Unassembled WGS sequence"/>
</dbReference>
<proteinExistence type="predicted"/>
<evidence type="ECO:0000313" key="1">
    <source>
        <dbReference type="EMBL" id="GHC72640.1"/>
    </source>
</evidence>
<accession>A0ABQ3FWJ2</accession>